<evidence type="ECO:0000256" key="1">
    <source>
        <dbReference type="SAM" id="Phobius"/>
    </source>
</evidence>
<evidence type="ECO:0008006" key="4">
    <source>
        <dbReference type="Google" id="ProtNLM"/>
    </source>
</evidence>
<organism evidence="2 3">
    <name type="scientific">Janibacter indicus</name>
    <dbReference type="NCBI Taxonomy" id="857417"/>
    <lineage>
        <taxon>Bacteria</taxon>
        <taxon>Bacillati</taxon>
        <taxon>Actinomycetota</taxon>
        <taxon>Actinomycetes</taxon>
        <taxon>Micrococcales</taxon>
        <taxon>Intrasporangiaceae</taxon>
        <taxon>Janibacter</taxon>
    </lineage>
</organism>
<dbReference type="AlphaFoldDB" id="A0A1W1Y5I6"/>
<gene>
    <name evidence="2" type="ORF">SAMN06296429_10182</name>
</gene>
<feature type="transmembrane region" description="Helical" evidence="1">
    <location>
        <begin position="74"/>
        <end position="95"/>
    </location>
</feature>
<keyword evidence="1" id="KW-1133">Transmembrane helix</keyword>
<reference evidence="2 3" key="1">
    <citation type="submission" date="2017-04" db="EMBL/GenBank/DDBJ databases">
        <authorList>
            <person name="Afonso C.L."/>
            <person name="Miller P.J."/>
            <person name="Scott M.A."/>
            <person name="Spackman E."/>
            <person name="Goraichik I."/>
            <person name="Dimitrov K.M."/>
            <person name="Suarez D.L."/>
            <person name="Swayne D.E."/>
        </authorList>
    </citation>
    <scope>NUCLEOTIDE SEQUENCE [LARGE SCALE GENOMIC DNA]</scope>
    <source>
        <strain evidence="2 3">CGMCC 1.12511</strain>
    </source>
</reference>
<dbReference type="Proteomes" id="UP000192634">
    <property type="component" value="Unassembled WGS sequence"/>
</dbReference>
<feature type="transmembrane region" description="Helical" evidence="1">
    <location>
        <begin position="45"/>
        <end position="67"/>
    </location>
</feature>
<keyword evidence="1" id="KW-0812">Transmembrane</keyword>
<keyword evidence="1" id="KW-0472">Membrane</keyword>
<accession>A0A1W1Y5I6</accession>
<evidence type="ECO:0000313" key="3">
    <source>
        <dbReference type="Proteomes" id="UP000192634"/>
    </source>
</evidence>
<protein>
    <recommendedName>
        <fullName evidence="4">ATP synthase protein I</fullName>
    </recommendedName>
</protein>
<sequence>MTTTQRRSPVPGMRRGVLVAGVIGTALTTAVGAFARGSDGALSALVGSLLAFFVVLTGLMAISLIVAGDVGTSMAGAGVVYLGQLIILVAAIAVVREMSWLDGRTAALSAIVATVVLQAGVVAGYVRGRHLIHPTGASA</sequence>
<dbReference type="EMBL" id="FWXN01000001">
    <property type="protein sequence ID" value="SMC31426.1"/>
    <property type="molecule type" value="Genomic_DNA"/>
</dbReference>
<name>A0A1W1Y5I6_9MICO</name>
<dbReference type="RefSeq" id="WP_143445371.1">
    <property type="nucleotide sequence ID" value="NZ_FWXN01000001.1"/>
</dbReference>
<feature type="transmembrane region" description="Helical" evidence="1">
    <location>
        <begin position="107"/>
        <end position="126"/>
    </location>
</feature>
<proteinExistence type="predicted"/>
<dbReference type="OrthoDB" id="4843467at2"/>
<evidence type="ECO:0000313" key="2">
    <source>
        <dbReference type="EMBL" id="SMC31426.1"/>
    </source>
</evidence>